<feature type="domain" description="Tet-like 2OG-Fe(II) oxygenase" evidence="2">
    <location>
        <begin position="629"/>
        <end position="817"/>
    </location>
</feature>
<sequence>MEPSDCFTGLESNDNRNVIAVPLTNSHQAKVGPGGLVTGHQFDCTVATACSALFHYGPVVLSAAIEQTPTLLALTIFTTRGLPFNERLCIAIGVSTATDILTSVICPFSSPNDKDEWLPKTHINDDAVSVSDIQQFEPSHAQANWKNRTTAYAPIGDQSSTARKAYPDPTVSYTSPAKSRRKRKHHPKTEEEKRKTKQDDFIQRKRRAVKAFVSASAPALDALLNKATGRQPKTESGHESHVPIEYRWMTTEETKAGFEVIDRDSKDPKMLVHVLDINAIPKQHQHTMEHTFDTFRQRTPKWEQKAKAARGNFPVRHLGCWFRVGRIEKPYMTRLYRGGEADYKKESVEIPNGQHMAADPFCMVTLNFNAITARQKDCTDTPDGICVVYCWGEFEGGELIFDELELVVPLQPGHLVMFRSALLTHWNIPVKMGIRKSFVLFIDKRMHTCRELSAKQIVNRMFKRDINPFVTFELEINGLFPTCSSILYYMPRPKNRQGAGSKRGRMKRRDKKKRAAERLEYEDRIISMLGTGLEATNRPIIRRHKRDEDMEDILCGQIVEYSNPLIDTFKTIDGRSSCTYVVVDKQTNKLAFVVKVSLYKDMTATEEAVYRRLFDYFTKDQKIKGHQHLKNGPARQGKGHMNAVGWRPGYQTGVNVDSYTSGHGRNGRFTYNQIRQHETQLQDIHSTISSSLRSLSSLIQENQNAELRQYGTPAAGMPYGADGLQLDGCFCSNIAYTYDGFYNSMHKDKDASSYTYGMFGRTRNGRLSGMDQDGGKESISGFSFLNIPYRIRVLLADIDGIAEIIWRGPTDCHGTTTGIRHGAFDRMGFTCQIASGLVARVARHSTQYSPDHPMFVEQWDAGDS</sequence>
<gene>
    <name evidence="3" type="ORF">BJ508DRAFT_308167</name>
</gene>
<protein>
    <recommendedName>
        <fullName evidence="2">Tet-like 2OG-Fe(II) oxygenase domain-containing protein</fullName>
    </recommendedName>
</protein>
<feature type="compositionally biased region" description="Basic residues" evidence="1">
    <location>
        <begin position="178"/>
        <end position="187"/>
    </location>
</feature>
<dbReference type="Pfam" id="PF20515">
    <property type="entry name" value="2OG-FeII_Oxy_6"/>
    <property type="match status" value="1"/>
</dbReference>
<feature type="compositionally biased region" description="Basic and acidic residues" evidence="1">
    <location>
        <begin position="188"/>
        <end position="200"/>
    </location>
</feature>
<dbReference type="OrthoDB" id="3132747at2759"/>
<evidence type="ECO:0000313" key="3">
    <source>
        <dbReference type="EMBL" id="RPA79688.1"/>
    </source>
</evidence>
<evidence type="ECO:0000256" key="1">
    <source>
        <dbReference type="SAM" id="MobiDB-lite"/>
    </source>
</evidence>
<dbReference type="EMBL" id="ML119696">
    <property type="protein sequence ID" value="RPA79688.1"/>
    <property type="molecule type" value="Genomic_DNA"/>
</dbReference>
<dbReference type="InterPro" id="IPR046798">
    <property type="entry name" value="2OG-FeII_Oxy_6"/>
</dbReference>
<keyword evidence="4" id="KW-1185">Reference proteome</keyword>
<feature type="compositionally biased region" description="Polar residues" evidence="1">
    <location>
        <begin position="140"/>
        <end position="150"/>
    </location>
</feature>
<proteinExistence type="predicted"/>
<dbReference type="AlphaFoldDB" id="A0A3N4I4R4"/>
<reference evidence="3 4" key="1">
    <citation type="journal article" date="2018" name="Nat. Ecol. Evol.">
        <title>Pezizomycetes genomes reveal the molecular basis of ectomycorrhizal truffle lifestyle.</title>
        <authorList>
            <person name="Murat C."/>
            <person name="Payen T."/>
            <person name="Noel B."/>
            <person name="Kuo A."/>
            <person name="Morin E."/>
            <person name="Chen J."/>
            <person name="Kohler A."/>
            <person name="Krizsan K."/>
            <person name="Balestrini R."/>
            <person name="Da Silva C."/>
            <person name="Montanini B."/>
            <person name="Hainaut M."/>
            <person name="Levati E."/>
            <person name="Barry K.W."/>
            <person name="Belfiori B."/>
            <person name="Cichocki N."/>
            <person name="Clum A."/>
            <person name="Dockter R.B."/>
            <person name="Fauchery L."/>
            <person name="Guy J."/>
            <person name="Iotti M."/>
            <person name="Le Tacon F."/>
            <person name="Lindquist E.A."/>
            <person name="Lipzen A."/>
            <person name="Malagnac F."/>
            <person name="Mello A."/>
            <person name="Molinier V."/>
            <person name="Miyauchi S."/>
            <person name="Poulain J."/>
            <person name="Riccioni C."/>
            <person name="Rubini A."/>
            <person name="Sitrit Y."/>
            <person name="Splivallo R."/>
            <person name="Traeger S."/>
            <person name="Wang M."/>
            <person name="Zifcakova L."/>
            <person name="Wipf D."/>
            <person name="Zambonelli A."/>
            <person name="Paolocci F."/>
            <person name="Nowrousian M."/>
            <person name="Ottonello S."/>
            <person name="Baldrian P."/>
            <person name="Spatafora J.W."/>
            <person name="Henrissat B."/>
            <person name="Nagy L.G."/>
            <person name="Aury J.M."/>
            <person name="Wincker P."/>
            <person name="Grigoriev I.V."/>
            <person name="Bonfante P."/>
            <person name="Martin F.M."/>
        </authorList>
    </citation>
    <scope>NUCLEOTIDE SEQUENCE [LARGE SCALE GENOMIC DNA]</scope>
    <source>
        <strain evidence="3 4">RN42</strain>
    </source>
</reference>
<organism evidence="3 4">
    <name type="scientific">Ascobolus immersus RN42</name>
    <dbReference type="NCBI Taxonomy" id="1160509"/>
    <lineage>
        <taxon>Eukaryota</taxon>
        <taxon>Fungi</taxon>
        <taxon>Dikarya</taxon>
        <taxon>Ascomycota</taxon>
        <taxon>Pezizomycotina</taxon>
        <taxon>Pezizomycetes</taxon>
        <taxon>Pezizales</taxon>
        <taxon>Ascobolaceae</taxon>
        <taxon>Ascobolus</taxon>
    </lineage>
</organism>
<dbReference type="Proteomes" id="UP000275078">
    <property type="component" value="Unassembled WGS sequence"/>
</dbReference>
<accession>A0A3N4I4R4</accession>
<dbReference type="Gene3D" id="3.60.130.30">
    <property type="match status" value="1"/>
</dbReference>
<evidence type="ECO:0000259" key="2">
    <source>
        <dbReference type="Pfam" id="PF20515"/>
    </source>
</evidence>
<evidence type="ECO:0000313" key="4">
    <source>
        <dbReference type="Proteomes" id="UP000275078"/>
    </source>
</evidence>
<name>A0A3N4I4R4_ASCIM</name>
<feature type="region of interest" description="Disordered" evidence="1">
    <location>
        <begin position="140"/>
        <end position="200"/>
    </location>
</feature>
<feature type="compositionally biased region" description="Basic residues" evidence="1">
    <location>
        <begin position="502"/>
        <end position="515"/>
    </location>
</feature>
<feature type="region of interest" description="Disordered" evidence="1">
    <location>
        <begin position="494"/>
        <end position="516"/>
    </location>
</feature>